<dbReference type="InterPro" id="IPR007110">
    <property type="entry name" value="Ig-like_dom"/>
</dbReference>
<reference evidence="3" key="1">
    <citation type="submission" date="2014-12" db="EMBL/GenBank/DDBJ databases">
        <title>Insight into the proteome of Arion vulgaris.</title>
        <authorList>
            <person name="Aradska J."/>
            <person name="Bulat T."/>
            <person name="Smidak R."/>
            <person name="Sarate P."/>
            <person name="Gangsoo J."/>
            <person name="Sialana F."/>
            <person name="Bilban M."/>
            <person name="Lubec G."/>
        </authorList>
    </citation>
    <scope>NUCLEOTIDE SEQUENCE</scope>
    <source>
        <tissue evidence="3">Skin</tissue>
    </source>
</reference>
<feature type="domain" description="Ig-like" evidence="2">
    <location>
        <begin position="8"/>
        <end position="105"/>
    </location>
</feature>
<dbReference type="Gene3D" id="2.60.40.10">
    <property type="entry name" value="Immunoglobulins"/>
    <property type="match status" value="2"/>
</dbReference>
<keyword evidence="1" id="KW-0393">Immunoglobulin domain</keyword>
<dbReference type="FunFam" id="2.60.40.10:FF:000107">
    <property type="entry name" value="Myosin, light chain kinase a"/>
    <property type="match status" value="1"/>
</dbReference>
<dbReference type="InterPro" id="IPR013098">
    <property type="entry name" value="Ig_I-set"/>
</dbReference>
<name>A0A0B6Z702_9EUPU</name>
<gene>
    <name evidence="3" type="primary">ORF51361</name>
</gene>
<dbReference type="PROSITE" id="PS50835">
    <property type="entry name" value="IG_LIKE"/>
    <property type="match status" value="1"/>
</dbReference>
<feature type="non-terminal residue" evidence="3">
    <location>
        <position position="159"/>
    </location>
</feature>
<feature type="non-terminal residue" evidence="3">
    <location>
        <position position="1"/>
    </location>
</feature>
<dbReference type="AlphaFoldDB" id="A0A0B6Z702"/>
<dbReference type="PANTHER" id="PTHR47633">
    <property type="entry name" value="IMMUNOGLOBULIN"/>
    <property type="match status" value="1"/>
</dbReference>
<organism evidence="3">
    <name type="scientific">Arion vulgaris</name>
    <dbReference type="NCBI Taxonomy" id="1028688"/>
    <lineage>
        <taxon>Eukaryota</taxon>
        <taxon>Metazoa</taxon>
        <taxon>Spiralia</taxon>
        <taxon>Lophotrochozoa</taxon>
        <taxon>Mollusca</taxon>
        <taxon>Gastropoda</taxon>
        <taxon>Heterobranchia</taxon>
        <taxon>Euthyneura</taxon>
        <taxon>Panpulmonata</taxon>
        <taxon>Eupulmonata</taxon>
        <taxon>Stylommatophora</taxon>
        <taxon>Helicina</taxon>
        <taxon>Arionoidea</taxon>
        <taxon>Arionidae</taxon>
        <taxon>Arion</taxon>
    </lineage>
</organism>
<dbReference type="InterPro" id="IPR036179">
    <property type="entry name" value="Ig-like_dom_sf"/>
</dbReference>
<evidence type="ECO:0000256" key="1">
    <source>
        <dbReference type="ARBA" id="ARBA00023319"/>
    </source>
</evidence>
<dbReference type="Pfam" id="PF07679">
    <property type="entry name" value="I-set"/>
    <property type="match status" value="1"/>
</dbReference>
<dbReference type="EMBL" id="HACG01017448">
    <property type="protein sequence ID" value="CEK64313.1"/>
    <property type="molecule type" value="Transcribed_RNA"/>
</dbReference>
<proteinExistence type="predicted"/>
<evidence type="ECO:0000313" key="3">
    <source>
        <dbReference type="EMBL" id="CEK64313.1"/>
    </source>
</evidence>
<dbReference type="InterPro" id="IPR013783">
    <property type="entry name" value="Ig-like_fold"/>
</dbReference>
<evidence type="ECO:0000259" key="2">
    <source>
        <dbReference type="PROSITE" id="PS50835"/>
    </source>
</evidence>
<dbReference type="SUPFAM" id="SSF48726">
    <property type="entry name" value="Immunoglobulin"/>
    <property type="match status" value="2"/>
</dbReference>
<sequence length="159" mass="18114">ELEVFEKPKLLTRSGPAWEQTLQDLTVEEEATDVQLVCTCKELIQPTVRWFHNGKEVFSGFHIKLSHVAQTATLTIKEIKEQDIGEFKCIMTGKNGELETSCNLTVGTDPEIMDPPVFVKELHDMEVEEGDKLQLDVEVKDNSHISWYHNNVEILHANP</sequence>
<protein>
    <recommendedName>
        <fullName evidence="2">Ig-like domain-containing protein</fullName>
    </recommendedName>
</protein>
<accession>A0A0B6Z702</accession>